<evidence type="ECO:0000256" key="2">
    <source>
        <dbReference type="ARBA" id="ARBA00006337"/>
    </source>
</evidence>
<dbReference type="SUPFAM" id="SSF54631">
    <property type="entry name" value="CBS-domain pair"/>
    <property type="match status" value="1"/>
</dbReference>
<evidence type="ECO:0000313" key="13">
    <source>
        <dbReference type="EMBL" id="MBB6334358.1"/>
    </source>
</evidence>
<dbReference type="AlphaFoldDB" id="A0A923IXF7"/>
<evidence type="ECO:0000259" key="12">
    <source>
        <dbReference type="PROSITE" id="PS51371"/>
    </source>
</evidence>
<keyword evidence="14" id="KW-1185">Reference proteome</keyword>
<dbReference type="FunFam" id="3.10.580.10:FF:000002">
    <property type="entry name" value="Magnesium/cobalt efflux protein CorC"/>
    <property type="match status" value="1"/>
</dbReference>
<dbReference type="InterPro" id="IPR016169">
    <property type="entry name" value="FAD-bd_PCMH_sub2"/>
</dbReference>
<feature type="region of interest" description="Disordered" evidence="10">
    <location>
        <begin position="417"/>
        <end position="439"/>
    </location>
</feature>
<comment type="subcellular location">
    <subcellularLocation>
        <location evidence="1">Cell membrane</location>
        <topology evidence="1">Multi-pass membrane protein</topology>
    </subcellularLocation>
</comment>
<evidence type="ECO:0000313" key="14">
    <source>
        <dbReference type="Proteomes" id="UP000617426"/>
    </source>
</evidence>
<keyword evidence="3" id="KW-1003">Cell membrane</keyword>
<dbReference type="PANTHER" id="PTHR22777">
    <property type="entry name" value="HEMOLYSIN-RELATED"/>
    <property type="match status" value="1"/>
</dbReference>
<evidence type="ECO:0000256" key="11">
    <source>
        <dbReference type="SAM" id="Phobius"/>
    </source>
</evidence>
<evidence type="ECO:0000256" key="4">
    <source>
        <dbReference type="ARBA" id="ARBA00022692"/>
    </source>
</evidence>
<comment type="similarity">
    <text evidence="2">Belongs to the UPF0053 family.</text>
</comment>
<name>A0A923IXF7_9ACTO</name>
<feature type="domain" description="CBS" evidence="12">
    <location>
        <begin position="214"/>
        <end position="274"/>
    </location>
</feature>
<dbReference type="PANTHER" id="PTHR22777:SF32">
    <property type="entry name" value="UPF0053 INNER MEMBRANE PROTEIN YFJD"/>
    <property type="match status" value="1"/>
</dbReference>
<dbReference type="CDD" id="cd04590">
    <property type="entry name" value="CBS_pair_CorC_HlyC_assoc"/>
    <property type="match status" value="1"/>
</dbReference>
<accession>A0A923IXF7</accession>
<feature type="transmembrane region" description="Helical" evidence="11">
    <location>
        <begin position="12"/>
        <end position="31"/>
    </location>
</feature>
<dbReference type="EMBL" id="JACHMK010000001">
    <property type="protein sequence ID" value="MBB6334358.1"/>
    <property type="molecule type" value="Genomic_DNA"/>
</dbReference>
<proteinExistence type="inferred from homology"/>
<protein>
    <submittedName>
        <fullName evidence="13">CBS domain containing-hemolysin-like protein</fullName>
    </submittedName>
</protein>
<dbReference type="InterPro" id="IPR005170">
    <property type="entry name" value="Transptr-assoc_dom"/>
</dbReference>
<feature type="transmembrane region" description="Helical" evidence="11">
    <location>
        <begin position="74"/>
        <end position="97"/>
    </location>
</feature>
<dbReference type="InterPro" id="IPR000644">
    <property type="entry name" value="CBS_dom"/>
</dbReference>
<comment type="caution">
    <text evidence="13">The sequence shown here is derived from an EMBL/GenBank/DDBJ whole genome shotgun (WGS) entry which is preliminary data.</text>
</comment>
<evidence type="ECO:0000256" key="5">
    <source>
        <dbReference type="ARBA" id="ARBA00022737"/>
    </source>
</evidence>
<evidence type="ECO:0000256" key="8">
    <source>
        <dbReference type="ARBA" id="ARBA00023136"/>
    </source>
</evidence>
<dbReference type="PROSITE" id="PS51371">
    <property type="entry name" value="CBS"/>
    <property type="match status" value="2"/>
</dbReference>
<dbReference type="InterPro" id="IPR002550">
    <property type="entry name" value="CNNM"/>
</dbReference>
<dbReference type="Pfam" id="PF03471">
    <property type="entry name" value="CorC_HlyC"/>
    <property type="match status" value="1"/>
</dbReference>
<dbReference type="Pfam" id="PF01595">
    <property type="entry name" value="CNNM"/>
    <property type="match status" value="1"/>
</dbReference>
<keyword evidence="4 11" id="KW-0812">Transmembrane</keyword>
<evidence type="ECO:0000256" key="6">
    <source>
        <dbReference type="ARBA" id="ARBA00022989"/>
    </source>
</evidence>
<feature type="transmembrane region" description="Helical" evidence="11">
    <location>
        <begin position="103"/>
        <end position="124"/>
    </location>
</feature>
<organism evidence="13 14">
    <name type="scientific">Schaalia hyovaginalis</name>
    <dbReference type="NCBI Taxonomy" id="29316"/>
    <lineage>
        <taxon>Bacteria</taxon>
        <taxon>Bacillati</taxon>
        <taxon>Actinomycetota</taxon>
        <taxon>Actinomycetes</taxon>
        <taxon>Actinomycetales</taxon>
        <taxon>Actinomycetaceae</taxon>
        <taxon>Schaalia</taxon>
    </lineage>
</organism>
<dbReference type="RefSeq" id="WP_184452277.1">
    <property type="nucleotide sequence ID" value="NZ_JACHMK010000001.1"/>
</dbReference>
<dbReference type="Proteomes" id="UP000617426">
    <property type="component" value="Unassembled WGS sequence"/>
</dbReference>
<dbReference type="Pfam" id="PF00571">
    <property type="entry name" value="CBS"/>
    <property type="match status" value="2"/>
</dbReference>
<dbReference type="GO" id="GO:0050660">
    <property type="term" value="F:flavin adenine dinucleotide binding"/>
    <property type="evidence" value="ECO:0007669"/>
    <property type="project" value="InterPro"/>
</dbReference>
<dbReference type="GO" id="GO:0005886">
    <property type="term" value="C:plasma membrane"/>
    <property type="evidence" value="ECO:0007669"/>
    <property type="project" value="UniProtKB-SubCell"/>
</dbReference>
<evidence type="ECO:0000256" key="1">
    <source>
        <dbReference type="ARBA" id="ARBA00004651"/>
    </source>
</evidence>
<evidence type="ECO:0000256" key="9">
    <source>
        <dbReference type="PROSITE-ProRule" id="PRU00703"/>
    </source>
</evidence>
<keyword evidence="7 9" id="KW-0129">CBS domain</keyword>
<dbReference type="Gene3D" id="3.10.580.10">
    <property type="entry name" value="CBS-domain"/>
    <property type="match status" value="1"/>
</dbReference>
<dbReference type="InterPro" id="IPR036318">
    <property type="entry name" value="FAD-bd_PCMH-like_sf"/>
</dbReference>
<keyword evidence="8 11" id="KW-0472">Membrane</keyword>
<dbReference type="InterPro" id="IPR046342">
    <property type="entry name" value="CBS_dom_sf"/>
</dbReference>
<dbReference type="InterPro" id="IPR044751">
    <property type="entry name" value="Ion_transp-like_CBS"/>
</dbReference>
<sequence length="439" mass="47949">MTASWAESIPAPALVAIGALALAVAALIHALDVAFQRMSVATAEDLVEEGRPNAVLLAGLLEHRKRTTLTVRGVRTFFQVVFAVSLTLAIAGAGLAWWATGLIALAAISVLQFVLVSVIPTRFGSRRPERIALRGAPFASRLVDSSRFFDPLVSRLRGRLPQSAQTEAEARAEMANDLREMVDQVGETEGFEDEDREMLRSVLDLGRTLVREVMVPRTEMVTAPVDLPARKALRLFVRSGFSRIPVEGDDVDDIRGVLYFKDVVQRLETYGPDLDQVAEQMMRPAVFTVEMKHADDLLRQMRDEHFHQAIVVDEYGGVSGLVTLEDLIEEVVGELTDEHDRVVLEAEDLGGGVWRVPARYPLGELGGLFGMELEDEDVDSVGGFLAKAIGRVPLPGAVGVLGGIRMEAQEARGRRRQVGTVLCSRAEEDNGPSETSSED</sequence>
<dbReference type="SMART" id="SM00116">
    <property type="entry name" value="CBS"/>
    <property type="match status" value="2"/>
</dbReference>
<gene>
    <name evidence="13" type="ORF">HD592_000923</name>
</gene>
<dbReference type="SUPFAM" id="SSF56176">
    <property type="entry name" value="FAD-binding/transporter-associated domain-like"/>
    <property type="match status" value="1"/>
</dbReference>
<evidence type="ECO:0000256" key="7">
    <source>
        <dbReference type="ARBA" id="ARBA00023122"/>
    </source>
</evidence>
<evidence type="ECO:0000256" key="10">
    <source>
        <dbReference type="SAM" id="MobiDB-lite"/>
    </source>
</evidence>
<evidence type="ECO:0000256" key="3">
    <source>
        <dbReference type="ARBA" id="ARBA00022475"/>
    </source>
</evidence>
<feature type="domain" description="CBS" evidence="12">
    <location>
        <begin position="281"/>
        <end position="338"/>
    </location>
</feature>
<keyword evidence="6 11" id="KW-1133">Transmembrane helix</keyword>
<keyword evidence="5" id="KW-0677">Repeat</keyword>
<dbReference type="SMART" id="SM01091">
    <property type="entry name" value="CorC_HlyC"/>
    <property type="match status" value="1"/>
</dbReference>
<reference evidence="13" key="1">
    <citation type="submission" date="2020-08" db="EMBL/GenBank/DDBJ databases">
        <title>Sequencing the genomes of 1000 actinobacteria strains.</title>
        <authorList>
            <person name="Klenk H.-P."/>
        </authorList>
    </citation>
    <scope>NUCLEOTIDE SEQUENCE</scope>
    <source>
        <strain evidence="13">DSM 10695</strain>
    </source>
</reference>
<dbReference type="Gene3D" id="3.30.465.10">
    <property type="match status" value="1"/>
</dbReference>